<feature type="compositionally biased region" description="Low complexity" evidence="1">
    <location>
        <begin position="125"/>
        <end position="146"/>
    </location>
</feature>
<evidence type="ECO:0000313" key="3">
    <source>
        <dbReference type="Proteomes" id="UP000814176"/>
    </source>
</evidence>
<dbReference type="EMBL" id="JADCUA010000007">
    <property type="protein sequence ID" value="KAH9838244.1"/>
    <property type="molecule type" value="Genomic_DNA"/>
</dbReference>
<keyword evidence="3" id="KW-1185">Reference proteome</keyword>
<gene>
    <name evidence="2" type="ORF">C8Q71DRAFT_750154</name>
</gene>
<organism evidence="2 3">
    <name type="scientific">Rhodofomes roseus</name>
    <dbReference type="NCBI Taxonomy" id="34475"/>
    <lineage>
        <taxon>Eukaryota</taxon>
        <taxon>Fungi</taxon>
        <taxon>Dikarya</taxon>
        <taxon>Basidiomycota</taxon>
        <taxon>Agaricomycotina</taxon>
        <taxon>Agaricomycetes</taxon>
        <taxon>Polyporales</taxon>
        <taxon>Rhodofomes</taxon>
    </lineage>
</organism>
<accession>A0ABQ8KJU8</accession>
<sequence>MPRSMDATDPYALSETENLSDSDWLDIASSRASEDTDSVVGFDSDRELDQDDRPASRHSSCSTSSSRNSEVQAWEGLLEDIPDECHTTTLPLTRPSALSSSGEHAAAVQEDPEEEKRVKDALDQSMMSTLSSSRSNTLSGSHSSLVRSRDLRLSFPDPLTSSRDESLNASYEAVAPLSGADADASPAAHSGADSSPHATTDIDVALAPTTADPGSLATPVVPDVEESSCEDECKADFYVALYGSSSAVKWSLIDKLLEKAADGAGLRLTSRIVGLIDGYVRFLSSNDGQDSRTVWVIDRTDCIDTSRFDPLDRPSLAVVFLPSPLSFVPDHSLYLPVLAHSPSVLDFPFSADQLLDAEQQWDTLNLPRGKVVPLSRCSSSVVDVDEVERVAPKPLARALRPLFSGGMRQSTRFTQRIAPKHALTILAILSVVLGYAIKGSFNPSATPTVVVSQPQQTTPTFGFPPVSVSINHSTPQPSLNPATSGLVRSSLKDFALAVLPAPLVASTSSNQPSAVPPAHHADPVTSMDVPSECACGCGLITWPSKSKGTTDLTLRSTPVAMTVHEDDKASLSVLSSSHPRYPADSGKGKAVARGDETMFALSAWRGAGSLAELFGLGYSALASVVAQDVQEILDALDELARAIGRQTALAWAQSAGAVQGLRSMLHSRHERARARATELRKMGGWLIESVHEKMKGRVNRARENARATKDEMLTMEAWPVNGRQMVEAVTARKLARERRAQRKARSALTH</sequence>
<name>A0ABQ8KJU8_9APHY</name>
<evidence type="ECO:0000313" key="2">
    <source>
        <dbReference type="EMBL" id="KAH9838244.1"/>
    </source>
</evidence>
<feature type="compositionally biased region" description="Basic and acidic residues" evidence="1">
    <location>
        <begin position="43"/>
        <end position="55"/>
    </location>
</feature>
<feature type="region of interest" description="Disordered" evidence="1">
    <location>
        <begin position="180"/>
        <end position="199"/>
    </location>
</feature>
<proteinExistence type="predicted"/>
<dbReference type="GeneID" id="72003979"/>
<comment type="caution">
    <text evidence="2">The sequence shown here is derived from an EMBL/GenBank/DDBJ whole genome shotgun (WGS) entry which is preliminary data.</text>
</comment>
<reference evidence="2 3" key="1">
    <citation type="journal article" date="2021" name="Environ. Microbiol.">
        <title>Gene family expansions and transcriptome signatures uncover fungal adaptations to wood decay.</title>
        <authorList>
            <person name="Hage H."/>
            <person name="Miyauchi S."/>
            <person name="Viragh M."/>
            <person name="Drula E."/>
            <person name="Min B."/>
            <person name="Chaduli D."/>
            <person name="Navarro D."/>
            <person name="Favel A."/>
            <person name="Norest M."/>
            <person name="Lesage-Meessen L."/>
            <person name="Balint B."/>
            <person name="Merenyi Z."/>
            <person name="de Eugenio L."/>
            <person name="Morin E."/>
            <person name="Martinez A.T."/>
            <person name="Baldrian P."/>
            <person name="Stursova M."/>
            <person name="Martinez M.J."/>
            <person name="Novotny C."/>
            <person name="Magnuson J.K."/>
            <person name="Spatafora J.W."/>
            <person name="Maurice S."/>
            <person name="Pangilinan J."/>
            <person name="Andreopoulos W."/>
            <person name="LaButti K."/>
            <person name="Hundley H."/>
            <person name="Na H."/>
            <person name="Kuo A."/>
            <person name="Barry K."/>
            <person name="Lipzen A."/>
            <person name="Henrissat B."/>
            <person name="Riley R."/>
            <person name="Ahrendt S."/>
            <person name="Nagy L.G."/>
            <person name="Grigoriev I.V."/>
            <person name="Martin F."/>
            <person name="Rosso M.N."/>
        </authorList>
    </citation>
    <scope>NUCLEOTIDE SEQUENCE [LARGE SCALE GENOMIC DNA]</scope>
    <source>
        <strain evidence="2 3">CIRM-BRFM 1785</strain>
    </source>
</reference>
<evidence type="ECO:0000256" key="1">
    <source>
        <dbReference type="SAM" id="MobiDB-lite"/>
    </source>
</evidence>
<dbReference type="Proteomes" id="UP000814176">
    <property type="component" value="Unassembled WGS sequence"/>
</dbReference>
<protein>
    <submittedName>
        <fullName evidence="2">Uncharacterized protein</fullName>
    </submittedName>
</protein>
<feature type="region of interest" description="Disordered" evidence="1">
    <location>
        <begin position="1"/>
        <end position="146"/>
    </location>
</feature>
<feature type="compositionally biased region" description="Polar residues" evidence="1">
    <location>
        <begin position="87"/>
        <end position="102"/>
    </location>
</feature>
<dbReference type="RefSeq" id="XP_047780159.1">
    <property type="nucleotide sequence ID" value="XM_047923247.1"/>
</dbReference>
<feature type="compositionally biased region" description="Low complexity" evidence="1">
    <location>
        <begin position="57"/>
        <end position="69"/>
    </location>
</feature>